<dbReference type="SUPFAM" id="SSF51419">
    <property type="entry name" value="PLP-binding barrel"/>
    <property type="match status" value="1"/>
</dbReference>
<dbReference type="EMBL" id="BCMF01000018">
    <property type="protein sequence ID" value="GAX00330.1"/>
    <property type="molecule type" value="Genomic_DNA"/>
</dbReference>
<keyword evidence="10" id="KW-1185">Reference proteome</keyword>
<dbReference type="HAMAP" id="MF_01201">
    <property type="entry name" value="Ala_racemase"/>
    <property type="match status" value="1"/>
</dbReference>
<protein>
    <recommendedName>
        <fullName evidence="5">Alanine racemase</fullName>
        <ecNumber evidence="5">5.1.1.1</ecNumber>
    </recommendedName>
</protein>
<dbReference type="Pfam" id="PF01168">
    <property type="entry name" value="Ala_racemase_N"/>
    <property type="match status" value="1"/>
</dbReference>
<dbReference type="UniPathway" id="UPA00042">
    <property type="reaction ID" value="UER00497"/>
</dbReference>
<dbReference type="InterPro" id="IPR009006">
    <property type="entry name" value="Ala_racemase/Decarboxylase_C"/>
</dbReference>
<dbReference type="SMART" id="SM01005">
    <property type="entry name" value="Ala_racemase_C"/>
    <property type="match status" value="1"/>
</dbReference>
<dbReference type="GO" id="GO:0030170">
    <property type="term" value="F:pyridoxal phosphate binding"/>
    <property type="evidence" value="ECO:0007669"/>
    <property type="project" value="UniProtKB-UniRule"/>
</dbReference>
<evidence type="ECO:0000256" key="1">
    <source>
        <dbReference type="ARBA" id="ARBA00000316"/>
    </source>
</evidence>
<dbReference type="Gene3D" id="2.40.37.10">
    <property type="entry name" value="Lyase, Ornithine Decarboxylase, Chain A, domain 1"/>
    <property type="match status" value="1"/>
</dbReference>
<dbReference type="Proteomes" id="UP000198374">
    <property type="component" value="Unassembled WGS sequence"/>
</dbReference>
<dbReference type="Pfam" id="PF00842">
    <property type="entry name" value="Ala_racemase_C"/>
    <property type="match status" value="1"/>
</dbReference>
<evidence type="ECO:0000259" key="8">
    <source>
        <dbReference type="SMART" id="SM01005"/>
    </source>
</evidence>
<dbReference type="InterPro" id="IPR000821">
    <property type="entry name" value="Ala_racemase"/>
</dbReference>
<comment type="similarity">
    <text evidence="5">Belongs to the alanine racemase family.</text>
</comment>
<dbReference type="PANTHER" id="PTHR30511:SF0">
    <property type="entry name" value="ALANINE RACEMASE, CATABOLIC-RELATED"/>
    <property type="match status" value="1"/>
</dbReference>
<keyword evidence="3 5" id="KW-0663">Pyridoxal phosphate</keyword>
<dbReference type="SUPFAM" id="SSF50621">
    <property type="entry name" value="Alanine racemase C-terminal domain-like"/>
    <property type="match status" value="1"/>
</dbReference>
<dbReference type="RefSeq" id="WP_089110093.1">
    <property type="nucleotide sequence ID" value="NZ_BCMF01000018.1"/>
</dbReference>
<comment type="catalytic activity">
    <reaction evidence="1 5">
        <text>L-alanine = D-alanine</text>
        <dbReference type="Rhea" id="RHEA:20249"/>
        <dbReference type="ChEBI" id="CHEBI:57416"/>
        <dbReference type="ChEBI" id="CHEBI:57972"/>
        <dbReference type="EC" id="5.1.1.1"/>
    </reaction>
</comment>
<proteinExistence type="inferred from homology"/>
<evidence type="ECO:0000313" key="10">
    <source>
        <dbReference type="Proteomes" id="UP000198374"/>
    </source>
</evidence>
<feature type="binding site" evidence="5 7">
    <location>
        <position position="137"/>
    </location>
    <ligand>
        <name>substrate</name>
    </ligand>
</feature>
<dbReference type="PANTHER" id="PTHR30511">
    <property type="entry name" value="ALANINE RACEMASE"/>
    <property type="match status" value="1"/>
</dbReference>
<dbReference type="PRINTS" id="PR00992">
    <property type="entry name" value="ALARACEMASE"/>
</dbReference>
<feature type="domain" description="Alanine racemase C-terminal" evidence="8">
    <location>
        <begin position="244"/>
        <end position="369"/>
    </location>
</feature>
<comment type="function">
    <text evidence="5">Catalyzes the interconversion of L-alanine and D-alanine. May also act on other amino acids.</text>
</comment>
<comment type="cofactor">
    <cofactor evidence="2 5 6">
        <name>pyridoxal 5'-phosphate</name>
        <dbReference type="ChEBI" id="CHEBI:597326"/>
    </cofactor>
</comment>
<feature type="active site" description="Proton acceptor; specific for L-alanine" evidence="5">
    <location>
        <position position="265"/>
    </location>
</feature>
<dbReference type="InterPro" id="IPR020622">
    <property type="entry name" value="Ala_racemase_pyridoxalP-BS"/>
</dbReference>
<dbReference type="AlphaFoldDB" id="A0A1Z5IF00"/>
<dbReference type="FunFam" id="3.20.20.10:FF:000002">
    <property type="entry name" value="Alanine racemase"/>
    <property type="match status" value="1"/>
</dbReference>
<evidence type="ECO:0000256" key="5">
    <source>
        <dbReference type="HAMAP-Rule" id="MF_01201"/>
    </source>
</evidence>
<dbReference type="OrthoDB" id="9813814at2"/>
<evidence type="ECO:0000256" key="7">
    <source>
        <dbReference type="PIRSR" id="PIRSR600821-52"/>
    </source>
</evidence>
<dbReference type="PROSITE" id="PS00395">
    <property type="entry name" value="ALANINE_RACEMASE"/>
    <property type="match status" value="1"/>
</dbReference>
<evidence type="ECO:0000256" key="6">
    <source>
        <dbReference type="PIRSR" id="PIRSR600821-50"/>
    </source>
</evidence>
<feature type="modified residue" description="N6-(pyridoxal phosphate)lysine" evidence="5 6">
    <location>
        <position position="40"/>
    </location>
</feature>
<gene>
    <name evidence="9" type="primary">alr</name>
    <name evidence="9" type="ORF">IWT30_02316</name>
</gene>
<dbReference type="EC" id="5.1.1.1" evidence="5"/>
<evidence type="ECO:0000256" key="3">
    <source>
        <dbReference type="ARBA" id="ARBA00022898"/>
    </source>
</evidence>
<evidence type="ECO:0000313" key="9">
    <source>
        <dbReference type="EMBL" id="GAX00330.1"/>
    </source>
</evidence>
<evidence type="ECO:0000256" key="4">
    <source>
        <dbReference type="ARBA" id="ARBA00023235"/>
    </source>
</evidence>
<comment type="pathway">
    <text evidence="5">Amino-acid biosynthesis; D-alanine biosynthesis; D-alanine from L-alanine: step 1/1.</text>
</comment>
<feature type="binding site" evidence="5 7">
    <location>
        <position position="312"/>
    </location>
    <ligand>
        <name>substrate</name>
    </ligand>
</feature>
<keyword evidence="4 5" id="KW-0413">Isomerase</keyword>
<reference evidence="9 10" key="1">
    <citation type="submission" date="2015-11" db="EMBL/GenBank/DDBJ databases">
        <title>Draft genome sequences of new species of the genus Lactobacillus isolated from orchardgrass silage.</title>
        <authorList>
            <person name="Tohno M."/>
            <person name="Tanizawa Y."/>
            <person name="Arita M."/>
        </authorList>
    </citation>
    <scope>NUCLEOTIDE SEQUENCE [LARGE SCALE GENOMIC DNA]</scope>
    <source>
        <strain evidence="9 10">IWT30</strain>
    </source>
</reference>
<dbReference type="CDD" id="cd00430">
    <property type="entry name" value="PLPDE_III_AR"/>
    <property type="match status" value="1"/>
</dbReference>
<evidence type="ECO:0000256" key="2">
    <source>
        <dbReference type="ARBA" id="ARBA00001933"/>
    </source>
</evidence>
<comment type="caution">
    <text evidence="9">The sequence shown here is derived from an EMBL/GenBank/DDBJ whole genome shotgun (WGS) entry which is preliminary data.</text>
</comment>
<dbReference type="InterPro" id="IPR011079">
    <property type="entry name" value="Ala_racemase_C"/>
</dbReference>
<accession>A0A1Z5IF00</accession>
<dbReference type="GO" id="GO:0030632">
    <property type="term" value="P:D-alanine biosynthetic process"/>
    <property type="evidence" value="ECO:0007669"/>
    <property type="project" value="UniProtKB-UniRule"/>
</dbReference>
<dbReference type="InterPro" id="IPR029066">
    <property type="entry name" value="PLP-binding_barrel"/>
</dbReference>
<dbReference type="InterPro" id="IPR001608">
    <property type="entry name" value="Ala_racemase_N"/>
</dbReference>
<dbReference type="GO" id="GO:0005829">
    <property type="term" value="C:cytosol"/>
    <property type="evidence" value="ECO:0007669"/>
    <property type="project" value="TreeGrafter"/>
</dbReference>
<sequence length="370" mass="40966">MTIGIHRPTQLVINRAAIYHNIATEKSRLKPGVELFQVVKANGYGHGIVEVATVAERAGATGFCVAILDEALTLRDAGFKQPILVLGITEPQYADLMATNRISATVGSIDWLKEAANYLTGDNQLAVHIALDTGMGRIGFQYPEELRTATEYLESSSQFNFEGIFTHFSKADAADTAYFQHQLARWQAFMAVLPVRPKYVHVSNSATSLWHDACNGNMIRYGVAAYGLNPSGVELTPPFELQPAMSLTTKMVFVKKLPKGYSVSYGATYTAQQDEWVATLPIGYADGYERRLQGFHVLVDANYCDIIGRVCMDQLMIRLPHEYPVGTEVTMIGEDHGKTISLQDVADYCGTIHYEIACGFTERLNRTYIN</sequence>
<name>A0A1Z5IF00_9LACO</name>
<dbReference type="NCBIfam" id="TIGR00492">
    <property type="entry name" value="alr"/>
    <property type="match status" value="1"/>
</dbReference>
<dbReference type="Gene3D" id="3.20.20.10">
    <property type="entry name" value="Alanine racemase"/>
    <property type="match status" value="1"/>
</dbReference>
<dbReference type="GO" id="GO:0009252">
    <property type="term" value="P:peptidoglycan biosynthetic process"/>
    <property type="evidence" value="ECO:0007669"/>
    <property type="project" value="TreeGrafter"/>
</dbReference>
<organism evidence="9 10">
    <name type="scientific">Secundilactobacillus mixtipabuli</name>
    <dbReference type="NCBI Taxonomy" id="1435342"/>
    <lineage>
        <taxon>Bacteria</taxon>
        <taxon>Bacillati</taxon>
        <taxon>Bacillota</taxon>
        <taxon>Bacilli</taxon>
        <taxon>Lactobacillales</taxon>
        <taxon>Lactobacillaceae</taxon>
        <taxon>Secundilactobacillus</taxon>
    </lineage>
</organism>
<feature type="active site" description="Proton acceptor; specific for D-alanine" evidence="5">
    <location>
        <position position="40"/>
    </location>
</feature>
<dbReference type="GO" id="GO:0008784">
    <property type="term" value="F:alanine racemase activity"/>
    <property type="evidence" value="ECO:0007669"/>
    <property type="project" value="UniProtKB-UniRule"/>
</dbReference>
<dbReference type="FunFam" id="2.40.37.10:FF:000006">
    <property type="entry name" value="Alanine racemase"/>
    <property type="match status" value="1"/>
</dbReference>